<gene>
    <name evidence="3" type="ORF">JNW91_18800</name>
</gene>
<dbReference type="SMART" id="SM00267">
    <property type="entry name" value="GGDEF"/>
    <property type="match status" value="1"/>
</dbReference>
<feature type="compositionally biased region" description="Low complexity" evidence="1">
    <location>
        <begin position="1"/>
        <end position="13"/>
    </location>
</feature>
<dbReference type="PANTHER" id="PTHR45138:SF9">
    <property type="entry name" value="DIGUANYLATE CYCLASE DGCM-RELATED"/>
    <property type="match status" value="1"/>
</dbReference>
<dbReference type="Proteomes" id="UP000601027">
    <property type="component" value="Unassembled WGS sequence"/>
</dbReference>
<dbReference type="Gene3D" id="3.30.70.270">
    <property type="match status" value="1"/>
</dbReference>
<dbReference type="EMBL" id="JAEVHM010000094">
    <property type="protein sequence ID" value="MBM0233719.1"/>
    <property type="molecule type" value="Genomic_DNA"/>
</dbReference>
<sequence length="259" mass="26927">MGPGQRLQGPGPRSDLPRDPRGVRLGDWVGGDPVRALKMLLPAVGALSLVGHVWAAQVARSQRIRLVEAQRGATTDPLTGLANRAGLTATLDELDGESFDLVLVDLDRFKPVNDTYGHAAGDALLVEIARRLRELLEDIDGAVVARIGGDEFVLVSPSPAPLAQILGAEVIQALAGPIEVAAGVTVTVTASVGAVHATAGEDRARVMAAADAAAYEAKGRGGDGLVEHCVLTELPEVEQRPLLRMRELAALTSALGVTA</sequence>
<evidence type="ECO:0000313" key="4">
    <source>
        <dbReference type="Proteomes" id="UP000601027"/>
    </source>
</evidence>
<name>A0ABS1XWT2_9ACTN</name>
<dbReference type="PANTHER" id="PTHR45138">
    <property type="entry name" value="REGULATORY COMPONENTS OF SENSORY TRANSDUCTION SYSTEM"/>
    <property type="match status" value="1"/>
</dbReference>
<feature type="region of interest" description="Disordered" evidence="1">
    <location>
        <begin position="1"/>
        <end position="23"/>
    </location>
</feature>
<organism evidence="3 4">
    <name type="scientific">Micromonospora parastrephiae</name>
    <dbReference type="NCBI Taxonomy" id="2806101"/>
    <lineage>
        <taxon>Bacteria</taxon>
        <taxon>Bacillati</taxon>
        <taxon>Actinomycetota</taxon>
        <taxon>Actinomycetes</taxon>
        <taxon>Micromonosporales</taxon>
        <taxon>Micromonosporaceae</taxon>
        <taxon>Micromonospora</taxon>
    </lineage>
</organism>
<keyword evidence="4" id="KW-1185">Reference proteome</keyword>
<comment type="caution">
    <text evidence="3">The sequence shown here is derived from an EMBL/GenBank/DDBJ whole genome shotgun (WGS) entry which is preliminary data.</text>
</comment>
<dbReference type="NCBIfam" id="TIGR00254">
    <property type="entry name" value="GGDEF"/>
    <property type="match status" value="1"/>
</dbReference>
<dbReference type="PROSITE" id="PS50887">
    <property type="entry name" value="GGDEF"/>
    <property type="match status" value="1"/>
</dbReference>
<dbReference type="InterPro" id="IPR043128">
    <property type="entry name" value="Rev_trsase/Diguanyl_cyclase"/>
</dbReference>
<dbReference type="InterPro" id="IPR000160">
    <property type="entry name" value="GGDEF_dom"/>
</dbReference>
<evidence type="ECO:0000259" key="2">
    <source>
        <dbReference type="PROSITE" id="PS50887"/>
    </source>
</evidence>
<reference evidence="3 4" key="1">
    <citation type="submission" date="2021-01" db="EMBL/GenBank/DDBJ databases">
        <title>Draft genome sequence of Micromonospora sp. strain STR1_7.</title>
        <authorList>
            <person name="Karlyshev A."/>
            <person name="Jawad R."/>
        </authorList>
    </citation>
    <scope>NUCLEOTIDE SEQUENCE [LARGE SCALE GENOMIC DNA]</scope>
    <source>
        <strain evidence="3 4">STR1-7</strain>
    </source>
</reference>
<evidence type="ECO:0000313" key="3">
    <source>
        <dbReference type="EMBL" id="MBM0233719.1"/>
    </source>
</evidence>
<dbReference type="SUPFAM" id="SSF55073">
    <property type="entry name" value="Nucleotide cyclase"/>
    <property type="match status" value="1"/>
</dbReference>
<accession>A0ABS1XWT2</accession>
<dbReference type="CDD" id="cd01949">
    <property type="entry name" value="GGDEF"/>
    <property type="match status" value="1"/>
</dbReference>
<dbReference type="InterPro" id="IPR050469">
    <property type="entry name" value="Diguanylate_Cyclase"/>
</dbReference>
<feature type="domain" description="GGDEF" evidence="2">
    <location>
        <begin position="97"/>
        <end position="230"/>
    </location>
</feature>
<dbReference type="InterPro" id="IPR029787">
    <property type="entry name" value="Nucleotide_cyclase"/>
</dbReference>
<evidence type="ECO:0000256" key="1">
    <source>
        <dbReference type="SAM" id="MobiDB-lite"/>
    </source>
</evidence>
<protein>
    <submittedName>
        <fullName evidence="3">GGDEF domain-containing protein</fullName>
    </submittedName>
</protein>
<dbReference type="Pfam" id="PF00990">
    <property type="entry name" value="GGDEF"/>
    <property type="match status" value="1"/>
</dbReference>
<proteinExistence type="predicted"/>